<evidence type="ECO:0000256" key="1">
    <source>
        <dbReference type="ARBA" id="ARBA00004496"/>
    </source>
</evidence>
<dbReference type="EMBL" id="MVIC01000022">
    <property type="protein sequence ID" value="ORB13710.1"/>
    <property type="molecule type" value="Genomic_DNA"/>
</dbReference>
<keyword evidence="7" id="KW-1185">Reference proteome</keyword>
<keyword evidence="4" id="KW-0143">Chaperone</keyword>
<evidence type="ECO:0000313" key="8">
    <source>
        <dbReference type="Proteomes" id="UP000466894"/>
    </source>
</evidence>
<comment type="similarity">
    <text evidence="2">Belongs to the EspG family.</text>
</comment>
<dbReference type="Pfam" id="PF14011">
    <property type="entry name" value="ESX-1_EspG"/>
    <property type="match status" value="1"/>
</dbReference>
<organism evidence="5 8">
    <name type="scientific">Mycobacterium noviomagense</name>
    <dbReference type="NCBI Taxonomy" id="459858"/>
    <lineage>
        <taxon>Bacteria</taxon>
        <taxon>Bacillati</taxon>
        <taxon>Actinomycetota</taxon>
        <taxon>Actinomycetes</taxon>
        <taxon>Mycobacteriales</taxon>
        <taxon>Mycobacteriaceae</taxon>
        <taxon>Mycobacterium</taxon>
    </lineage>
</organism>
<dbReference type="GO" id="GO:0005737">
    <property type="term" value="C:cytoplasm"/>
    <property type="evidence" value="ECO:0007669"/>
    <property type="project" value="UniProtKB-SubCell"/>
</dbReference>
<dbReference type="AlphaFoldDB" id="A0A7I7PCK4"/>
<evidence type="ECO:0000256" key="3">
    <source>
        <dbReference type="ARBA" id="ARBA00022490"/>
    </source>
</evidence>
<dbReference type="OrthoDB" id="4741091at2"/>
<comment type="subcellular location">
    <subcellularLocation>
        <location evidence="1">Cytoplasm</location>
    </subcellularLocation>
</comment>
<evidence type="ECO:0000313" key="7">
    <source>
        <dbReference type="Proteomes" id="UP000192374"/>
    </source>
</evidence>
<dbReference type="RefSeq" id="WP_083088180.1">
    <property type="nucleotide sequence ID" value="NZ_AP022583.1"/>
</dbReference>
<dbReference type="EMBL" id="AP022583">
    <property type="protein sequence ID" value="BBY06338.1"/>
    <property type="molecule type" value="Genomic_DNA"/>
</dbReference>
<evidence type="ECO:0000313" key="5">
    <source>
        <dbReference type="EMBL" id="BBY06338.1"/>
    </source>
</evidence>
<evidence type="ECO:0000313" key="6">
    <source>
        <dbReference type="EMBL" id="ORB13710.1"/>
    </source>
</evidence>
<keyword evidence="3" id="KW-0963">Cytoplasm</keyword>
<sequence length="278" mass="30583">MLTTTVDGLWVLQVLTGIEVVAPELALRPILPRFETPHMALAHPIAAELRAAGVIDDAGTVDATVVEWLTVLARRDVALLIYVQRPDKGNAFDRAILARFAQWWVVMERSENLVRISGAGTSTTESSANEVVMGQIERLCGTSEPAPLQPVTVNVDQVMEGVTNQETLRRQLMTQRLDGDQLQILMMAADVRRSARAFVVAIQSGVETGQPTRKHIEQSVVTIADTPEGRLVGEHISSSGKRWMIIGPGTPGSIADAINRMMRRLPANQEWFSYRKVV</sequence>
<evidence type="ECO:0000256" key="2">
    <source>
        <dbReference type="ARBA" id="ARBA00006411"/>
    </source>
</evidence>
<gene>
    <name evidence="5" type="primary">espG2</name>
    <name evidence="6" type="ORF">BST37_12895</name>
    <name evidence="5" type="ORF">MNVI_16560</name>
</gene>
<dbReference type="Proteomes" id="UP000466894">
    <property type="component" value="Chromosome"/>
</dbReference>
<reference evidence="5" key="3">
    <citation type="submission" date="2020-02" db="EMBL/GenBank/DDBJ databases">
        <authorList>
            <person name="Matsumoto Y."/>
            <person name="Motooka D."/>
            <person name="Nakamura S."/>
        </authorList>
    </citation>
    <scope>NUCLEOTIDE SEQUENCE</scope>
    <source>
        <strain evidence="5">JCM 16367</strain>
    </source>
</reference>
<protein>
    <submittedName>
        <fullName evidence="6">ESX secretion-associated protein EspG</fullName>
    </submittedName>
    <submittedName>
        <fullName evidence="5">ESX-2 secretion-associated protein EspG2</fullName>
    </submittedName>
</protein>
<proteinExistence type="inferred from homology"/>
<name>A0A7I7PCK4_9MYCO</name>
<reference evidence="6 7" key="1">
    <citation type="submission" date="2017-02" db="EMBL/GenBank/DDBJ databases">
        <title>The new phylogeny of genus Mycobacterium.</title>
        <authorList>
            <person name="Tortoli E."/>
            <person name="Trovato A."/>
            <person name="Cirillo D.M."/>
        </authorList>
    </citation>
    <scope>NUCLEOTIDE SEQUENCE [LARGE SCALE GENOMIC DNA]</scope>
    <source>
        <strain evidence="6 7">DSM 45145</strain>
    </source>
</reference>
<dbReference type="InterPro" id="IPR025734">
    <property type="entry name" value="EspG"/>
</dbReference>
<reference evidence="5 8" key="2">
    <citation type="journal article" date="2019" name="Emerg. Microbes Infect.">
        <title>Comprehensive subspecies identification of 175 nontuberculous mycobacteria species based on 7547 genomic profiles.</title>
        <authorList>
            <person name="Matsumoto Y."/>
            <person name="Kinjo T."/>
            <person name="Motooka D."/>
            <person name="Nabeya D."/>
            <person name="Jung N."/>
            <person name="Uechi K."/>
            <person name="Horii T."/>
            <person name="Iida T."/>
            <person name="Fujita J."/>
            <person name="Nakamura S."/>
        </authorList>
    </citation>
    <scope>NUCLEOTIDE SEQUENCE [LARGE SCALE GENOMIC DNA]</scope>
    <source>
        <strain evidence="5 8">JCM 16367</strain>
    </source>
</reference>
<dbReference type="Proteomes" id="UP000192374">
    <property type="component" value="Unassembled WGS sequence"/>
</dbReference>
<evidence type="ECO:0000256" key="4">
    <source>
        <dbReference type="ARBA" id="ARBA00023186"/>
    </source>
</evidence>
<accession>A0A7I7PCK4</accession>
<dbReference type="KEGG" id="mnv:MNVI_16560"/>